<evidence type="ECO:0000256" key="4">
    <source>
        <dbReference type="ARBA" id="ARBA00023004"/>
    </source>
</evidence>
<keyword evidence="5" id="KW-0411">Iron-sulfur</keyword>
<evidence type="ECO:0000256" key="3">
    <source>
        <dbReference type="ARBA" id="ARBA00023002"/>
    </source>
</evidence>
<sequence>MHTQTVETDLLVVGGGLAGVSAAIAAARLGRRVALVNNRPVLGGNSSSEVRVWVCGATAHGNQRWAREVGIVGEMLVENQFRNPEGNPIYWDDVVLDLVRREKNIALFLNTDVREVQASGPEDRRRIDSVTGWTMGAEILTTFRAPLVVDATGDGLVGFLAGAKYRLGKEARAEFDEPWAPEQAVREFLGSTLLFYTRDMGFPVKFVAPDSAIDITKTPIPISRVIRSGDSGAHYWWVEWGGELDIVADNERIRDELRGVILGIWDHIKNSGLFDADNLTMEWIGNVPGKREYRRFIGDHTLTQHDVLEQRSFPDSVAYGGWSIDLHPAAGMYSPDPGAKQRFSNGVFEIPFRSLYSVNVENMFMAGRDFSATHVAFGAARVMATCAAMGEAVGTAAHLCLEAGASPRELAAEHPDRLQQLLLRQDANLIGVTNRDPEDLARSARVSASTWSRFVGTHRPDGAEITSAEGVIPTARDEFPLTSDVGIVVPVDPVLESVRIRVTALEDTEIEVQVWSPDLPQNVVPSHLEATGSLTVVAGPEQWLDLPTPYRPAAAGNGIVVLKANPQILLHTTAMLPPGVLNIVHRADADDQNVDVDTESLLMRWPTKPLRGRSVEFVAMPESMALAPERAVGGYQRPYGGPNMWASGPISETGEEWLRLDWDEAVEASELRLLFDVDLDVDLNTLHHHKTPYEVMPQAVRDYRIEVLGPGADELSGWTTISTHQDNRARQRVHDLRAAGAFVAIRLVVTRTNGVPQARVVSIRVQK</sequence>
<keyword evidence="3" id="KW-0560">Oxidoreductase</keyword>
<dbReference type="OrthoDB" id="177652at2"/>
<keyword evidence="2" id="KW-0479">Metal-binding</keyword>
<dbReference type="SUPFAM" id="SSF51905">
    <property type="entry name" value="FAD/NAD(P)-binding domain"/>
    <property type="match status" value="1"/>
</dbReference>
<dbReference type="GO" id="GO:0046872">
    <property type="term" value="F:metal ion binding"/>
    <property type="evidence" value="ECO:0007669"/>
    <property type="project" value="UniProtKB-KW"/>
</dbReference>
<dbReference type="Proteomes" id="UP000199475">
    <property type="component" value="Unassembled WGS sequence"/>
</dbReference>
<protein>
    <submittedName>
        <fullName evidence="6">FAD dependent oxidoreductase</fullName>
    </submittedName>
</protein>
<proteinExistence type="predicted"/>
<evidence type="ECO:0000313" key="7">
    <source>
        <dbReference type="Proteomes" id="UP000199475"/>
    </source>
</evidence>
<organism evidence="6 7">
    <name type="scientific">Tessaracoccus oleiagri</name>
    <dbReference type="NCBI Taxonomy" id="686624"/>
    <lineage>
        <taxon>Bacteria</taxon>
        <taxon>Bacillati</taxon>
        <taxon>Actinomycetota</taxon>
        <taxon>Actinomycetes</taxon>
        <taxon>Propionibacteriales</taxon>
        <taxon>Propionibacteriaceae</taxon>
        <taxon>Tessaracoccus</taxon>
    </lineage>
</organism>
<dbReference type="Gene3D" id="3.50.50.60">
    <property type="entry name" value="FAD/NAD(P)-binding domain"/>
    <property type="match status" value="1"/>
</dbReference>
<gene>
    <name evidence="6" type="ORF">SAMN04488242_0368</name>
</gene>
<evidence type="ECO:0000256" key="1">
    <source>
        <dbReference type="ARBA" id="ARBA00022485"/>
    </source>
</evidence>
<dbReference type="PANTHER" id="PTHR43498:SF1">
    <property type="entry name" value="COB--COM HETERODISULFIDE REDUCTASE IRON-SULFUR SUBUNIT A"/>
    <property type="match status" value="1"/>
</dbReference>
<dbReference type="GO" id="GO:0016491">
    <property type="term" value="F:oxidoreductase activity"/>
    <property type="evidence" value="ECO:0007669"/>
    <property type="project" value="UniProtKB-KW"/>
</dbReference>
<dbReference type="AlphaFoldDB" id="A0A1G9HKY8"/>
<dbReference type="GO" id="GO:0051539">
    <property type="term" value="F:4 iron, 4 sulfur cluster binding"/>
    <property type="evidence" value="ECO:0007669"/>
    <property type="project" value="UniProtKB-KW"/>
</dbReference>
<keyword evidence="7" id="KW-1185">Reference proteome</keyword>
<evidence type="ECO:0000256" key="5">
    <source>
        <dbReference type="ARBA" id="ARBA00023014"/>
    </source>
</evidence>
<dbReference type="RefSeq" id="WP_093248433.1">
    <property type="nucleotide sequence ID" value="NZ_FNGP01000001.1"/>
</dbReference>
<dbReference type="PANTHER" id="PTHR43498">
    <property type="entry name" value="FERREDOXIN:COB-COM HETERODISULFIDE REDUCTASE SUBUNIT A"/>
    <property type="match status" value="1"/>
</dbReference>
<dbReference type="InterPro" id="IPR036188">
    <property type="entry name" value="FAD/NAD-bd_sf"/>
</dbReference>
<dbReference type="EMBL" id="FNGP01000001">
    <property type="protein sequence ID" value="SDL13404.1"/>
    <property type="molecule type" value="Genomic_DNA"/>
</dbReference>
<accession>A0A1G9HKY8</accession>
<keyword evidence="4" id="KW-0408">Iron</keyword>
<evidence type="ECO:0000313" key="6">
    <source>
        <dbReference type="EMBL" id="SDL13404.1"/>
    </source>
</evidence>
<dbReference type="Pfam" id="PF12831">
    <property type="entry name" value="FAD_oxidored"/>
    <property type="match status" value="1"/>
</dbReference>
<dbReference type="InterPro" id="IPR039650">
    <property type="entry name" value="HdrA-like"/>
</dbReference>
<evidence type="ECO:0000256" key="2">
    <source>
        <dbReference type="ARBA" id="ARBA00022723"/>
    </source>
</evidence>
<dbReference type="STRING" id="686624.SAMN04488242_0368"/>
<reference evidence="6 7" key="1">
    <citation type="submission" date="2016-10" db="EMBL/GenBank/DDBJ databases">
        <authorList>
            <person name="de Groot N.N."/>
        </authorList>
    </citation>
    <scope>NUCLEOTIDE SEQUENCE [LARGE SCALE GENOMIC DNA]</scope>
    <source>
        <strain evidence="6 7">CGMCC 1.9159</strain>
    </source>
</reference>
<name>A0A1G9HKY8_9ACTN</name>
<keyword evidence="1" id="KW-0004">4Fe-4S</keyword>